<dbReference type="RefSeq" id="WP_290295653.1">
    <property type="nucleotide sequence ID" value="NZ_JAUFQR010000001.1"/>
</dbReference>
<name>A0ABV7XTE8_9FLAO</name>
<evidence type="ECO:0000313" key="2">
    <source>
        <dbReference type="Proteomes" id="UP001595735"/>
    </source>
</evidence>
<organism evidence="1 2">
    <name type="scientific">Chryseobacterium tructae</name>
    <dbReference type="NCBI Taxonomy" id="1037380"/>
    <lineage>
        <taxon>Bacteria</taxon>
        <taxon>Pseudomonadati</taxon>
        <taxon>Bacteroidota</taxon>
        <taxon>Flavobacteriia</taxon>
        <taxon>Flavobacteriales</taxon>
        <taxon>Weeksellaceae</taxon>
        <taxon>Chryseobacterium group</taxon>
        <taxon>Chryseobacterium</taxon>
    </lineage>
</organism>
<dbReference type="Proteomes" id="UP001595735">
    <property type="component" value="Unassembled WGS sequence"/>
</dbReference>
<gene>
    <name evidence="1" type="ORF">ACFONJ_06525</name>
</gene>
<comment type="caution">
    <text evidence="1">The sequence shown here is derived from an EMBL/GenBank/DDBJ whole genome shotgun (WGS) entry which is preliminary data.</text>
</comment>
<keyword evidence="2" id="KW-1185">Reference proteome</keyword>
<proteinExistence type="predicted"/>
<accession>A0ABV7XTE8</accession>
<sequence>MIHISISGLKMKNPASSTGFAKSLTHIPISEEALDKSVTSLKNETGQKPDSLEMDGYSFWKKEFDKGDAGIFTVPVSEIVGIMEENIVSGNYTQ</sequence>
<reference evidence="2" key="1">
    <citation type="journal article" date="2019" name="Int. J. Syst. Evol. Microbiol.">
        <title>The Global Catalogue of Microorganisms (GCM) 10K type strain sequencing project: providing services to taxonomists for standard genome sequencing and annotation.</title>
        <authorList>
            <consortium name="The Broad Institute Genomics Platform"/>
            <consortium name="The Broad Institute Genome Sequencing Center for Infectious Disease"/>
            <person name="Wu L."/>
            <person name="Ma J."/>
        </authorList>
    </citation>
    <scope>NUCLEOTIDE SEQUENCE [LARGE SCALE GENOMIC DNA]</scope>
    <source>
        <strain evidence="2">CECT 7798</strain>
    </source>
</reference>
<protein>
    <submittedName>
        <fullName evidence="1">Uncharacterized protein</fullName>
    </submittedName>
</protein>
<dbReference type="EMBL" id="JBHRYO010000002">
    <property type="protein sequence ID" value="MFC3755616.1"/>
    <property type="molecule type" value="Genomic_DNA"/>
</dbReference>
<evidence type="ECO:0000313" key="1">
    <source>
        <dbReference type="EMBL" id="MFC3755616.1"/>
    </source>
</evidence>